<evidence type="ECO:0000259" key="9">
    <source>
        <dbReference type="PROSITE" id="PS51903"/>
    </source>
</evidence>
<keyword evidence="3 6" id="KW-0067">ATP-binding</keyword>
<dbReference type="SMART" id="SM00382">
    <property type="entry name" value="AAA"/>
    <property type="match status" value="2"/>
</dbReference>
<name>A0A1A8W0X6_PLAOA</name>
<dbReference type="InterPro" id="IPR019489">
    <property type="entry name" value="Clp_ATPase_C"/>
</dbReference>
<feature type="signal peptide" evidence="8">
    <location>
        <begin position="1"/>
        <end position="26"/>
    </location>
</feature>
<dbReference type="PANTHER" id="PTHR11638">
    <property type="entry name" value="ATP-DEPENDENT CLP PROTEASE"/>
    <property type="match status" value="1"/>
</dbReference>
<gene>
    <name evidence="10" type="ORF">POVCU2_0037790</name>
</gene>
<evidence type="ECO:0000256" key="2">
    <source>
        <dbReference type="ARBA" id="ARBA00022741"/>
    </source>
</evidence>
<dbReference type="InterPro" id="IPR041546">
    <property type="entry name" value="ClpA/ClpB_AAA_lid"/>
</dbReference>
<keyword evidence="2 6" id="KW-0547">Nucleotide-binding</keyword>
<dbReference type="CDD" id="cd19499">
    <property type="entry name" value="RecA-like_ClpB_Hsp104-like"/>
    <property type="match status" value="1"/>
</dbReference>
<dbReference type="SUPFAM" id="SSF81923">
    <property type="entry name" value="Double Clp-N motif"/>
    <property type="match status" value="2"/>
</dbReference>
<dbReference type="GO" id="GO:0005737">
    <property type="term" value="C:cytoplasm"/>
    <property type="evidence" value="ECO:0007669"/>
    <property type="project" value="TreeGrafter"/>
</dbReference>
<dbReference type="Pfam" id="PF07724">
    <property type="entry name" value="AAA_2"/>
    <property type="match status" value="1"/>
</dbReference>
<dbReference type="Gene3D" id="1.10.1780.10">
    <property type="entry name" value="Clp, N-terminal domain"/>
    <property type="match status" value="1"/>
</dbReference>
<dbReference type="Gene3D" id="1.10.8.60">
    <property type="match status" value="1"/>
</dbReference>
<dbReference type="Pfam" id="PF10431">
    <property type="entry name" value="ClpB_D2-small"/>
    <property type="match status" value="1"/>
</dbReference>
<evidence type="ECO:0000256" key="3">
    <source>
        <dbReference type="ARBA" id="ARBA00022840"/>
    </source>
</evidence>
<sequence>MRFLLKSYAYFVVSFLLVYRTDVAVCATDNNQGKENYLNRTINILNAGRNVAKRYGHNHLKPVHILSALAKSDYGSNLLKENSVNTSNLKEYIDSALEQTRAGALSRPNSCVLYFLPWHHIADVYPLDNKVKIVHADETREALAEAESLANKYKSQKVDVEHLLCGLMTDDLVNEILNEVYLTEEAVKDILKNKFEKSKKDKDGKTGNLYIEQFGSNLNEKVRNGKLQGIYGRDEEIRAVIESLLRYNKNSPVLVGQPGTGKTTIVEGLVYRIEKGDVPKELQGYTVISLNFRKFTSGTSYRGEFETRMKNIIKELKNKKNKIILFVDEIHLLLGAGKAEGGTDAANLLKPVLSKGEIKLIGATTIAEYRKFIESCSAFERRFEKILVEPPSVENTIKILRSLKSKYESFYGIHITDKALVAAAKVSDRFIKDRYLPDKAIDLLNKACSFLQVQLSGKPRIIDVTERDIERLSYEISTLEMDVDKVSKRKYNNLVKEFEEKKESLKKYYEEYVISGERLKRKKEIEKKLNELKELTQNYIYSNKEPPLELQNSLKETQKKYMEIYKETLAYVEEKTHNAMNVDAVYQEHVSYIYLRDSGMPLGSLSFESSKGALKLYNSLSKSIIGNEDIIKSLSDAVVKAATGMKDPEKPIGTFLFLGPTGVGKTELAKTLAIELFNSKDNLIRVNMSEFTEAHSVSKITGSPPGYVGFSDSGQLTEAVREKPHSVVLFDELEKAHPDVFKVLLQILGDGYINDNHRRNIDFSNTIIIMTSNLGAELFKKKLFFDADNSDTPEYKRVFEDLRIQLIKKCKKVFKPEFVNRIDKIGVFEPLNKKNLHEIVKLRFKKLEKRLEEKNIHVTVSEKAIDYIIDQSYDPELGARPTLIFIESVIMTKFAIMYLKKELLDDMDVHVDYNRAAKNLVINLSMGQ</sequence>
<evidence type="ECO:0000256" key="6">
    <source>
        <dbReference type="RuleBase" id="RU004432"/>
    </source>
</evidence>
<dbReference type="InterPro" id="IPR027417">
    <property type="entry name" value="P-loop_NTPase"/>
</dbReference>
<dbReference type="InterPro" id="IPR003959">
    <property type="entry name" value="ATPase_AAA_core"/>
</dbReference>
<dbReference type="PROSITE" id="PS51903">
    <property type="entry name" value="CLP_R"/>
    <property type="match status" value="1"/>
</dbReference>
<dbReference type="InterPro" id="IPR003593">
    <property type="entry name" value="AAA+_ATPase"/>
</dbReference>
<dbReference type="PROSITE" id="PS00871">
    <property type="entry name" value="CLPAB_2"/>
    <property type="match status" value="1"/>
</dbReference>
<keyword evidence="7" id="KW-0175">Coiled coil</keyword>
<dbReference type="PANTHER" id="PTHR11638:SF18">
    <property type="entry name" value="HEAT SHOCK PROTEIN 104"/>
    <property type="match status" value="1"/>
</dbReference>
<evidence type="ECO:0000256" key="5">
    <source>
        <dbReference type="PROSITE-ProRule" id="PRU01251"/>
    </source>
</evidence>
<evidence type="ECO:0000313" key="10">
    <source>
        <dbReference type="EMBL" id="SBS86542.1"/>
    </source>
</evidence>
<dbReference type="InterPro" id="IPR050130">
    <property type="entry name" value="ClpA_ClpB"/>
</dbReference>
<keyword evidence="1 5" id="KW-0677">Repeat</keyword>
<feature type="domain" description="Clp R" evidence="9">
    <location>
        <begin position="34"/>
        <end position="198"/>
    </location>
</feature>
<dbReference type="Pfam" id="PF02861">
    <property type="entry name" value="Clp_N"/>
    <property type="match status" value="2"/>
</dbReference>
<dbReference type="Proteomes" id="UP000078560">
    <property type="component" value="Unassembled WGS sequence"/>
</dbReference>
<keyword evidence="10" id="KW-0346">Stress response</keyword>
<dbReference type="InterPro" id="IPR018368">
    <property type="entry name" value="ClpA/B_CS1"/>
</dbReference>
<dbReference type="InterPro" id="IPR004176">
    <property type="entry name" value="Clp_R_N"/>
</dbReference>
<evidence type="ECO:0000256" key="7">
    <source>
        <dbReference type="SAM" id="Coils"/>
    </source>
</evidence>
<dbReference type="Pfam" id="PF17871">
    <property type="entry name" value="AAA_lid_9"/>
    <property type="match status" value="1"/>
</dbReference>
<reference evidence="11" key="1">
    <citation type="submission" date="2016-05" db="EMBL/GenBank/DDBJ databases">
        <authorList>
            <person name="Naeem Raeece"/>
        </authorList>
    </citation>
    <scope>NUCLEOTIDE SEQUENCE [LARGE SCALE GENOMIC DNA]</scope>
</reference>
<dbReference type="PROSITE" id="PS00870">
    <property type="entry name" value="CLPAB_1"/>
    <property type="match status" value="1"/>
</dbReference>
<keyword evidence="4 6" id="KW-0143">Chaperone</keyword>
<dbReference type="EMBL" id="FLQU01000500">
    <property type="protein sequence ID" value="SBS86542.1"/>
    <property type="molecule type" value="Genomic_DNA"/>
</dbReference>
<dbReference type="InterPro" id="IPR028299">
    <property type="entry name" value="ClpA/B_CS2"/>
</dbReference>
<dbReference type="InterPro" id="IPR036628">
    <property type="entry name" value="Clp_N_dom_sf"/>
</dbReference>
<accession>A0A1A8W0X6</accession>
<evidence type="ECO:0000256" key="4">
    <source>
        <dbReference type="ARBA" id="ARBA00023186"/>
    </source>
</evidence>
<dbReference type="InterPro" id="IPR001270">
    <property type="entry name" value="ClpA/B"/>
</dbReference>
<dbReference type="SMART" id="SM01086">
    <property type="entry name" value="ClpB_D2-small"/>
    <property type="match status" value="1"/>
</dbReference>
<dbReference type="SUPFAM" id="SSF52540">
    <property type="entry name" value="P-loop containing nucleoside triphosphate hydrolases"/>
    <property type="match status" value="2"/>
</dbReference>
<dbReference type="CDD" id="cd00009">
    <property type="entry name" value="AAA"/>
    <property type="match status" value="1"/>
</dbReference>
<dbReference type="GO" id="GO:0016887">
    <property type="term" value="F:ATP hydrolysis activity"/>
    <property type="evidence" value="ECO:0007669"/>
    <property type="project" value="InterPro"/>
</dbReference>
<proteinExistence type="inferred from homology"/>
<keyword evidence="8" id="KW-0732">Signal</keyword>
<dbReference type="GO" id="GO:0034605">
    <property type="term" value="P:cellular response to heat"/>
    <property type="evidence" value="ECO:0007669"/>
    <property type="project" value="TreeGrafter"/>
</dbReference>
<dbReference type="FunFam" id="3.40.50.300:FF:000025">
    <property type="entry name" value="ATP-dependent Clp protease subunit"/>
    <property type="match status" value="1"/>
</dbReference>
<organism evidence="10 11">
    <name type="scientific">Plasmodium ovale curtisi</name>
    <dbReference type="NCBI Taxonomy" id="864141"/>
    <lineage>
        <taxon>Eukaryota</taxon>
        <taxon>Sar</taxon>
        <taxon>Alveolata</taxon>
        <taxon>Apicomplexa</taxon>
        <taxon>Aconoidasida</taxon>
        <taxon>Haemosporida</taxon>
        <taxon>Plasmodiidae</taxon>
        <taxon>Plasmodium</taxon>
        <taxon>Plasmodium (Plasmodium)</taxon>
    </lineage>
</organism>
<feature type="chain" id="PRO_5008380789" evidence="8">
    <location>
        <begin position="27"/>
        <end position="928"/>
    </location>
</feature>
<dbReference type="FunFam" id="3.40.50.300:FF:001351">
    <property type="entry name" value="Heat shock protein 101, putative"/>
    <property type="match status" value="1"/>
</dbReference>
<dbReference type="PRINTS" id="PR00300">
    <property type="entry name" value="CLPPROTEASEA"/>
</dbReference>
<feature type="coiled-coil region" evidence="7">
    <location>
        <begin position="462"/>
        <end position="538"/>
    </location>
</feature>
<evidence type="ECO:0000256" key="8">
    <source>
        <dbReference type="SAM" id="SignalP"/>
    </source>
</evidence>
<dbReference type="Pfam" id="PF00004">
    <property type="entry name" value="AAA"/>
    <property type="match status" value="1"/>
</dbReference>
<comment type="similarity">
    <text evidence="6">Belongs to the ClpA/ClpB family.</text>
</comment>
<evidence type="ECO:0000256" key="1">
    <source>
        <dbReference type="ARBA" id="ARBA00022737"/>
    </source>
</evidence>
<evidence type="ECO:0000313" key="11">
    <source>
        <dbReference type="Proteomes" id="UP000078560"/>
    </source>
</evidence>
<dbReference type="AlphaFoldDB" id="A0A1A8W0X6"/>
<dbReference type="Gene3D" id="3.40.50.300">
    <property type="entry name" value="P-loop containing nucleotide triphosphate hydrolases"/>
    <property type="match status" value="3"/>
</dbReference>
<protein>
    <submittedName>
        <fullName evidence="10">Heat shock protein 101, putative (HSP101)</fullName>
    </submittedName>
</protein>
<dbReference type="GO" id="GO:0005524">
    <property type="term" value="F:ATP binding"/>
    <property type="evidence" value="ECO:0007669"/>
    <property type="project" value="UniProtKB-KW"/>
</dbReference>